<dbReference type="SMART" id="SM00079">
    <property type="entry name" value="PBPe"/>
    <property type="match status" value="1"/>
</dbReference>
<evidence type="ECO:0000256" key="2">
    <source>
        <dbReference type="SAM" id="SignalP"/>
    </source>
</evidence>
<dbReference type="CDD" id="cd13624">
    <property type="entry name" value="PBP2_Arg_Lys_His"/>
    <property type="match status" value="1"/>
</dbReference>
<dbReference type="PROSITE" id="PS51257">
    <property type="entry name" value="PROKAR_LIPOPROTEIN"/>
    <property type="match status" value="1"/>
</dbReference>
<feature type="signal peptide" evidence="2">
    <location>
        <begin position="1"/>
        <end position="20"/>
    </location>
</feature>
<reference evidence="6" key="1">
    <citation type="journal article" date="2019" name="Int. J. Syst. Evol. Microbiol.">
        <title>The Global Catalogue of Microorganisms (GCM) 10K type strain sequencing project: providing services to taxonomists for standard genome sequencing and annotation.</title>
        <authorList>
            <consortium name="The Broad Institute Genomics Platform"/>
            <consortium name="The Broad Institute Genome Sequencing Center for Infectious Disease"/>
            <person name="Wu L."/>
            <person name="Ma J."/>
        </authorList>
    </citation>
    <scope>NUCLEOTIDE SEQUENCE [LARGE SCALE GENOMIC DNA]</scope>
    <source>
        <strain evidence="6">CGMCC 1.16306</strain>
    </source>
</reference>
<keyword evidence="1 2" id="KW-0732">Signal</keyword>
<feature type="chain" id="PRO_5046280619" evidence="2">
    <location>
        <begin position="21"/>
        <end position="283"/>
    </location>
</feature>
<dbReference type="SMART" id="SM00062">
    <property type="entry name" value="PBPb"/>
    <property type="match status" value="1"/>
</dbReference>
<sequence length="283" mass="30993">MRKRLMVTLIFLLTFSLALAACGKSDKTSKTSEDKVQSGGSRDKNTILIGADTTFPPFESEENGEVKGFDIDMIKAIADKEGLKVEQIKTMDFDGLIPSLQTDAIDVAVAGITIKTERLQKVNFSNAYYKSGLSILVKNNSKIKSFDDLKGHLIATKKATSSVDYLKDHGIKDGDIKQFESIDQAYQTLESGGVDAVLFDNPVNSNFKAQHKDVKIVGGLLTGEYYGIAISKKKPDLVKKINDGLEKIKEDGTYKELFKKYFGDDSSGIVNDVKSPDDVALKG</sequence>
<evidence type="ECO:0000259" key="3">
    <source>
        <dbReference type="SMART" id="SM00062"/>
    </source>
</evidence>
<evidence type="ECO:0000259" key="4">
    <source>
        <dbReference type="SMART" id="SM00079"/>
    </source>
</evidence>
<dbReference type="RefSeq" id="WP_376845425.1">
    <property type="nucleotide sequence ID" value="NZ_JBHSFW010000001.1"/>
</dbReference>
<organism evidence="5 6">
    <name type="scientific">Camelliibacillus cellulosilyticus</name>
    <dbReference type="NCBI Taxonomy" id="2174486"/>
    <lineage>
        <taxon>Bacteria</taxon>
        <taxon>Bacillati</taxon>
        <taxon>Bacillota</taxon>
        <taxon>Bacilli</taxon>
        <taxon>Bacillales</taxon>
        <taxon>Sporolactobacillaceae</taxon>
        <taxon>Camelliibacillus</taxon>
    </lineage>
</organism>
<keyword evidence="6" id="KW-1185">Reference proteome</keyword>
<dbReference type="Pfam" id="PF00497">
    <property type="entry name" value="SBP_bac_3"/>
    <property type="match status" value="1"/>
</dbReference>
<dbReference type="Proteomes" id="UP001596022">
    <property type="component" value="Unassembled WGS sequence"/>
</dbReference>
<dbReference type="SUPFAM" id="SSF53850">
    <property type="entry name" value="Periplasmic binding protein-like II"/>
    <property type="match status" value="1"/>
</dbReference>
<dbReference type="PANTHER" id="PTHR35936">
    <property type="entry name" value="MEMBRANE-BOUND LYTIC MUREIN TRANSGLYCOSYLASE F"/>
    <property type="match status" value="1"/>
</dbReference>
<dbReference type="PANTHER" id="PTHR35936:SF17">
    <property type="entry name" value="ARGININE-BINDING EXTRACELLULAR PROTEIN ARTP"/>
    <property type="match status" value="1"/>
</dbReference>
<accession>A0ABV9GNC7</accession>
<dbReference type="InterPro" id="IPR001638">
    <property type="entry name" value="Solute-binding_3/MltF_N"/>
</dbReference>
<evidence type="ECO:0000313" key="5">
    <source>
        <dbReference type="EMBL" id="MFC4618438.1"/>
    </source>
</evidence>
<gene>
    <name evidence="5" type="ORF">ACFO4N_06790</name>
</gene>
<dbReference type="EMBL" id="JBHSFW010000001">
    <property type="protein sequence ID" value="MFC4618438.1"/>
    <property type="molecule type" value="Genomic_DNA"/>
</dbReference>
<feature type="domain" description="Ionotropic glutamate receptor C-terminal" evidence="4">
    <location>
        <begin position="46"/>
        <end position="264"/>
    </location>
</feature>
<proteinExistence type="predicted"/>
<dbReference type="InterPro" id="IPR001320">
    <property type="entry name" value="Iontro_rcpt_C"/>
</dbReference>
<name>A0ABV9GNC7_9BACL</name>
<evidence type="ECO:0000313" key="6">
    <source>
        <dbReference type="Proteomes" id="UP001596022"/>
    </source>
</evidence>
<protein>
    <submittedName>
        <fullName evidence="5">Transporter substrate-binding domain-containing protein</fullName>
    </submittedName>
</protein>
<dbReference type="Gene3D" id="3.40.190.10">
    <property type="entry name" value="Periplasmic binding protein-like II"/>
    <property type="match status" value="2"/>
</dbReference>
<feature type="domain" description="Solute-binding protein family 3/N-terminal" evidence="3">
    <location>
        <begin position="46"/>
        <end position="265"/>
    </location>
</feature>
<comment type="caution">
    <text evidence="5">The sequence shown here is derived from an EMBL/GenBank/DDBJ whole genome shotgun (WGS) entry which is preliminary data.</text>
</comment>
<evidence type="ECO:0000256" key="1">
    <source>
        <dbReference type="ARBA" id="ARBA00022729"/>
    </source>
</evidence>